<comment type="caution">
    <text evidence="1">The sequence shown here is derived from an EMBL/GenBank/DDBJ whole genome shotgun (WGS) entry which is preliminary data.</text>
</comment>
<gene>
    <name evidence="1" type="ORF">PBS001_LOCUS959</name>
</gene>
<evidence type="ECO:0000313" key="2">
    <source>
        <dbReference type="Proteomes" id="UP001158986"/>
    </source>
</evidence>
<keyword evidence="2" id="KW-1185">Reference proteome</keyword>
<reference evidence="1 2" key="1">
    <citation type="submission" date="2021-11" db="EMBL/GenBank/DDBJ databases">
        <authorList>
            <person name="Islam A."/>
            <person name="Islam S."/>
            <person name="Flora M.S."/>
            <person name="Rahman M."/>
            <person name="Ziaur R.M."/>
            <person name="Epstein J.H."/>
            <person name="Hassan M."/>
            <person name="Klassen M."/>
            <person name="Woodard K."/>
            <person name="Webb A."/>
            <person name="Webby R.J."/>
            <person name="El Zowalaty M.E."/>
        </authorList>
    </citation>
    <scope>NUCLEOTIDE SEQUENCE [LARGE SCALE GENOMIC DNA]</scope>
    <source>
        <strain evidence="1">Pbs1</strain>
    </source>
</reference>
<protein>
    <submittedName>
        <fullName evidence="1">Uncharacterized protein</fullName>
    </submittedName>
</protein>
<evidence type="ECO:0000313" key="1">
    <source>
        <dbReference type="EMBL" id="CAH0514194.1"/>
    </source>
</evidence>
<organism evidence="1 2">
    <name type="scientific">Peronospora belbahrii</name>
    <dbReference type="NCBI Taxonomy" id="622444"/>
    <lineage>
        <taxon>Eukaryota</taxon>
        <taxon>Sar</taxon>
        <taxon>Stramenopiles</taxon>
        <taxon>Oomycota</taxon>
        <taxon>Peronosporomycetes</taxon>
        <taxon>Peronosporales</taxon>
        <taxon>Peronosporaceae</taxon>
        <taxon>Peronospora</taxon>
    </lineage>
</organism>
<dbReference type="Proteomes" id="UP001158986">
    <property type="component" value="Unassembled WGS sequence"/>
</dbReference>
<name>A0ABN8CQ05_9STRA</name>
<proteinExistence type="predicted"/>
<sequence length="120" mass="13436">MRMPKPVPPPVTSATVTSKMPRVNMVLFAGAVRRMQILKDDRRLKLLAELRSVVTMISQLAQQLAWNGVASAALAARTGAVCSTLDQDVLRDISFFRHEKQRLKQEMAGLDGPVMYNTYY</sequence>
<dbReference type="EMBL" id="CAKLCB010000056">
    <property type="protein sequence ID" value="CAH0514194.1"/>
    <property type="molecule type" value="Genomic_DNA"/>
</dbReference>
<accession>A0ABN8CQ05</accession>